<dbReference type="AlphaFoldDB" id="A0A0J1FSP0"/>
<organism evidence="3 4">
    <name type="scientific">Desulfosporosinus acididurans</name>
    <dbReference type="NCBI Taxonomy" id="476652"/>
    <lineage>
        <taxon>Bacteria</taxon>
        <taxon>Bacillati</taxon>
        <taxon>Bacillota</taxon>
        <taxon>Clostridia</taxon>
        <taxon>Eubacteriales</taxon>
        <taxon>Desulfitobacteriaceae</taxon>
        <taxon>Desulfosporosinus</taxon>
    </lineage>
</organism>
<dbReference type="InterPro" id="IPR010690">
    <property type="entry name" value="YqfD"/>
</dbReference>
<comment type="caution">
    <text evidence="3">The sequence shown here is derived from an EMBL/GenBank/DDBJ whole genome shotgun (WGS) entry which is preliminary data.</text>
</comment>
<dbReference type="Proteomes" id="UP000036356">
    <property type="component" value="Unassembled WGS sequence"/>
</dbReference>
<feature type="region of interest" description="Disordered" evidence="1">
    <location>
        <begin position="234"/>
        <end position="253"/>
    </location>
</feature>
<evidence type="ECO:0000256" key="1">
    <source>
        <dbReference type="SAM" id="MobiDB-lite"/>
    </source>
</evidence>
<feature type="transmembrane region" description="Helical" evidence="2">
    <location>
        <begin position="90"/>
        <end position="113"/>
    </location>
</feature>
<reference evidence="3 4" key="1">
    <citation type="submission" date="2015-06" db="EMBL/GenBank/DDBJ databases">
        <title>Draft genome of the moderately acidophilic sulfate reducer Candidatus Desulfosporosinus acididurans strain M1.</title>
        <authorList>
            <person name="Poehlein A."/>
            <person name="Petzsch P."/>
            <person name="Johnson B.D."/>
            <person name="Schloemann M."/>
            <person name="Daniel R."/>
            <person name="Muehling M."/>
        </authorList>
    </citation>
    <scope>NUCLEOTIDE SEQUENCE [LARGE SCALE GENOMIC DNA]</scope>
    <source>
        <strain evidence="3 4">M1</strain>
    </source>
</reference>
<name>A0A0J1FSP0_9FIRM</name>
<evidence type="ECO:0000313" key="3">
    <source>
        <dbReference type="EMBL" id="KLU65988.1"/>
    </source>
</evidence>
<sequence>MFDRLRTFWQGRVFFIARGEQLPHFLNYVLQEGVALYHTQRSERGMRAQVRLDDFRRLKRAARRTHTRVHIIAKYGWPFVAARWWRRKGLIAGIAVIAVGLTVLSQLVLVISVTGNRTVETSEIIQRAEKLGLRTWTYSKGLDLNKIAKTLQEELPDAAWVGLERNGTEIVIKISEKIRPSIPKEAGNLVASHAGLVKEIMVIQGVPQVHEGELVRAGQVLIAKAPTLGVPTTPIVSKAEPNPAKSTTPDLPASAAKGFVRGRVWYSAEQQMPLVEDKNQESGRVAKGWGIKFGSRVIMVTMQNSPFEQAHREVLSHSIRVWRNWRFPVEVIQVNYKELQNVHIQRSVSEARQLAEETARSEVMKKISPGAQIIEETVKVLPSNPGVERVRVEVETYEDLAVYANP</sequence>
<keyword evidence="4" id="KW-1185">Reference proteome</keyword>
<keyword evidence="2" id="KW-1133">Transmembrane helix</keyword>
<evidence type="ECO:0000256" key="2">
    <source>
        <dbReference type="SAM" id="Phobius"/>
    </source>
</evidence>
<accession>A0A0J1FSP0</accession>
<proteinExistence type="predicted"/>
<gene>
    <name evidence="3" type="ORF">DEAC_c20270</name>
</gene>
<dbReference type="STRING" id="476652.DEAC_c20270"/>
<dbReference type="NCBIfam" id="TIGR02876">
    <property type="entry name" value="spore_yqfD"/>
    <property type="match status" value="1"/>
</dbReference>
<keyword evidence="2" id="KW-0472">Membrane</keyword>
<dbReference type="Pfam" id="PF06898">
    <property type="entry name" value="YqfD"/>
    <property type="match status" value="1"/>
</dbReference>
<dbReference type="PATRIC" id="fig|476652.3.peg.2098"/>
<dbReference type="PIRSF" id="PIRSF029895">
    <property type="entry name" value="SpoIV"/>
    <property type="match status" value="1"/>
</dbReference>
<dbReference type="RefSeq" id="WP_047809895.1">
    <property type="nucleotide sequence ID" value="NZ_LDZY01000006.1"/>
</dbReference>
<protein>
    <submittedName>
        <fullName evidence="3">Putative stage IV sporulation protein YqfD</fullName>
    </submittedName>
</protein>
<evidence type="ECO:0000313" key="4">
    <source>
        <dbReference type="Proteomes" id="UP000036356"/>
    </source>
</evidence>
<dbReference type="EMBL" id="LDZY01000006">
    <property type="protein sequence ID" value="KLU65988.1"/>
    <property type="molecule type" value="Genomic_DNA"/>
</dbReference>
<keyword evidence="2" id="KW-0812">Transmembrane</keyword>